<dbReference type="InterPro" id="IPR009057">
    <property type="entry name" value="Homeodomain-like_sf"/>
</dbReference>
<dbReference type="Gene3D" id="1.10.357.10">
    <property type="entry name" value="Tetracycline Repressor, domain 2"/>
    <property type="match status" value="1"/>
</dbReference>
<dbReference type="EMBL" id="BOPO01000064">
    <property type="protein sequence ID" value="GIL28402.1"/>
    <property type="molecule type" value="Genomic_DNA"/>
</dbReference>
<evidence type="ECO:0000313" key="5">
    <source>
        <dbReference type="EMBL" id="GIL28402.1"/>
    </source>
</evidence>
<evidence type="ECO:0000256" key="2">
    <source>
        <dbReference type="PROSITE-ProRule" id="PRU00335"/>
    </source>
</evidence>
<feature type="region of interest" description="Disordered" evidence="3">
    <location>
        <begin position="1"/>
        <end position="25"/>
    </location>
</feature>
<protein>
    <recommendedName>
        <fullName evidence="4">HTH tetR-type domain-containing protein</fullName>
    </recommendedName>
</protein>
<keyword evidence="6" id="KW-1185">Reference proteome</keyword>
<reference evidence="6" key="1">
    <citation type="journal article" date="2021" name="Int. J. Syst. Evol. Microbiol.">
        <title>Actinocatenispora comari sp. nov., an endophytic actinomycete isolated from aerial parts of Comarum salesowianum.</title>
        <authorList>
            <person name="Oyunbileg N."/>
            <person name="Iizaka Y."/>
            <person name="Hamada M."/>
            <person name="Davaapurev B.O."/>
            <person name="Fukumoto A."/>
            <person name="Tsetseg B."/>
            <person name="Kato F."/>
            <person name="Tamura T."/>
            <person name="Batkhuu J."/>
            <person name="Anzai Y."/>
        </authorList>
    </citation>
    <scope>NUCLEOTIDE SEQUENCE [LARGE SCALE GENOMIC DNA]</scope>
    <source>
        <strain evidence="6">NUM-2625</strain>
    </source>
</reference>
<dbReference type="PROSITE" id="PS50977">
    <property type="entry name" value="HTH_TETR_2"/>
    <property type="match status" value="1"/>
</dbReference>
<feature type="DNA-binding region" description="H-T-H motif" evidence="2">
    <location>
        <begin position="51"/>
        <end position="70"/>
    </location>
</feature>
<dbReference type="GO" id="GO:0003677">
    <property type="term" value="F:DNA binding"/>
    <property type="evidence" value="ECO:0007669"/>
    <property type="project" value="UniProtKB-UniRule"/>
</dbReference>
<evidence type="ECO:0000256" key="1">
    <source>
        <dbReference type="ARBA" id="ARBA00023125"/>
    </source>
</evidence>
<dbReference type="Pfam" id="PF00440">
    <property type="entry name" value="TetR_N"/>
    <property type="match status" value="1"/>
</dbReference>
<dbReference type="RefSeq" id="WP_207126121.1">
    <property type="nucleotide sequence ID" value="NZ_BOPO01000064.1"/>
</dbReference>
<evidence type="ECO:0000313" key="6">
    <source>
        <dbReference type="Proteomes" id="UP000614996"/>
    </source>
</evidence>
<dbReference type="PANTHER" id="PTHR43479:SF11">
    <property type="entry name" value="ACREF_ENVCD OPERON REPRESSOR-RELATED"/>
    <property type="match status" value="1"/>
</dbReference>
<dbReference type="SUPFAM" id="SSF46689">
    <property type="entry name" value="Homeodomain-like"/>
    <property type="match status" value="1"/>
</dbReference>
<dbReference type="PANTHER" id="PTHR43479">
    <property type="entry name" value="ACREF/ENVCD OPERON REPRESSOR-RELATED"/>
    <property type="match status" value="1"/>
</dbReference>
<comment type="caution">
    <text evidence="5">The sequence shown here is derived from an EMBL/GenBank/DDBJ whole genome shotgun (WGS) entry which is preliminary data.</text>
</comment>
<dbReference type="Proteomes" id="UP000614996">
    <property type="component" value="Unassembled WGS sequence"/>
</dbReference>
<proteinExistence type="predicted"/>
<evidence type="ECO:0000256" key="3">
    <source>
        <dbReference type="SAM" id="MobiDB-lite"/>
    </source>
</evidence>
<name>A0A8J4EKN4_9ACTN</name>
<sequence length="201" mass="22098">MSDSVSPDAGSRAAAGDRPVGKRRAAAAETRQRLIDAGLRLAEQTGLMGLSINLLVEEAGVSKGTFFHHFGDRPSYVIELHREFHDRLFDRIRTAMRGLEPGAERLDTIARSYLDTCLQHRGVRALLLEARADPQIAAEIAARNTASAAEVLADFEALGWPDPQQTARLWVGLVAEVALLEHAASRRDTKLRRALGQLTRR</sequence>
<evidence type="ECO:0000259" key="4">
    <source>
        <dbReference type="PROSITE" id="PS50977"/>
    </source>
</evidence>
<feature type="domain" description="HTH tetR-type" evidence="4">
    <location>
        <begin position="28"/>
        <end position="88"/>
    </location>
</feature>
<keyword evidence="1 2" id="KW-0238">DNA-binding</keyword>
<gene>
    <name evidence="5" type="ORF">NUM_36560</name>
</gene>
<accession>A0A8J4EKN4</accession>
<organism evidence="5 6">
    <name type="scientific">Actinocatenispora comari</name>
    <dbReference type="NCBI Taxonomy" id="2807577"/>
    <lineage>
        <taxon>Bacteria</taxon>
        <taxon>Bacillati</taxon>
        <taxon>Actinomycetota</taxon>
        <taxon>Actinomycetes</taxon>
        <taxon>Micromonosporales</taxon>
        <taxon>Micromonosporaceae</taxon>
        <taxon>Actinocatenispora</taxon>
    </lineage>
</organism>
<dbReference type="PRINTS" id="PR00455">
    <property type="entry name" value="HTHTETR"/>
</dbReference>
<dbReference type="AlphaFoldDB" id="A0A8J4EKN4"/>
<dbReference type="InterPro" id="IPR001647">
    <property type="entry name" value="HTH_TetR"/>
</dbReference>
<dbReference type="InterPro" id="IPR050624">
    <property type="entry name" value="HTH-type_Tx_Regulator"/>
</dbReference>